<comment type="caution">
    <text evidence="2">The sequence shown here is derived from an EMBL/GenBank/DDBJ whole genome shotgun (WGS) entry which is preliminary data.</text>
</comment>
<feature type="transmembrane region" description="Helical" evidence="1">
    <location>
        <begin position="71"/>
        <end position="91"/>
    </location>
</feature>
<evidence type="ECO:0000256" key="1">
    <source>
        <dbReference type="SAM" id="Phobius"/>
    </source>
</evidence>
<keyword evidence="1" id="KW-0472">Membrane</keyword>
<dbReference type="OrthoDB" id="3389565at2"/>
<name>A0A541B0V0_9NOCA</name>
<evidence type="ECO:0000313" key="3">
    <source>
        <dbReference type="Proteomes" id="UP000316256"/>
    </source>
</evidence>
<sequence>MRRWWNAFWDKPPRGVLLTWAVLVCLAALWAYSYPTPNGWILILGCFWPAVIVAVGWTLKTGTYFLRHGAWSNWIAAVPLVALTGLALLVFDAPRQSRWQLSQSEFEAAVDTIHSGADGSTQDRRIGSYEVRGTRTHEDNIYFIVRDSGFLNDDGVAYLPNGEPATPDPVGEGVKVWHLRGPWYSFSAGW</sequence>
<dbReference type="RefSeq" id="WP_142102104.1">
    <property type="nucleotide sequence ID" value="NZ_VIGH01000009.1"/>
</dbReference>
<dbReference type="EMBL" id="VIGH01000009">
    <property type="protein sequence ID" value="TQF65939.1"/>
    <property type="molecule type" value="Genomic_DNA"/>
</dbReference>
<organism evidence="2 3">
    <name type="scientific">Rhodococcus spelaei</name>
    <dbReference type="NCBI Taxonomy" id="2546320"/>
    <lineage>
        <taxon>Bacteria</taxon>
        <taxon>Bacillati</taxon>
        <taxon>Actinomycetota</taxon>
        <taxon>Actinomycetes</taxon>
        <taxon>Mycobacteriales</taxon>
        <taxon>Nocardiaceae</taxon>
        <taxon>Rhodococcus</taxon>
    </lineage>
</organism>
<dbReference type="Proteomes" id="UP000316256">
    <property type="component" value="Unassembled WGS sequence"/>
</dbReference>
<protein>
    <submittedName>
        <fullName evidence="2">Uncharacterized protein</fullName>
    </submittedName>
</protein>
<feature type="transmembrane region" description="Helical" evidence="1">
    <location>
        <begin position="41"/>
        <end position="59"/>
    </location>
</feature>
<proteinExistence type="predicted"/>
<dbReference type="AlphaFoldDB" id="A0A541B0V0"/>
<keyword evidence="1" id="KW-0812">Transmembrane</keyword>
<accession>A0A541B0V0</accession>
<keyword evidence="3" id="KW-1185">Reference proteome</keyword>
<reference evidence="2 3" key="1">
    <citation type="submission" date="2019-06" db="EMBL/GenBank/DDBJ databases">
        <title>Rhodococcus spaelei sp. nov., isolated from a cave.</title>
        <authorList>
            <person name="Lee S.D."/>
        </authorList>
    </citation>
    <scope>NUCLEOTIDE SEQUENCE [LARGE SCALE GENOMIC DNA]</scope>
    <source>
        <strain evidence="2 3">C9-5</strain>
    </source>
</reference>
<keyword evidence="1" id="KW-1133">Transmembrane helix</keyword>
<evidence type="ECO:0000313" key="2">
    <source>
        <dbReference type="EMBL" id="TQF65939.1"/>
    </source>
</evidence>
<gene>
    <name evidence="2" type="ORF">FK531_18820</name>
</gene>